<organism evidence="2 3">
    <name type="scientific">Triplophysa tibetana</name>
    <dbReference type="NCBI Taxonomy" id="1572043"/>
    <lineage>
        <taxon>Eukaryota</taxon>
        <taxon>Metazoa</taxon>
        <taxon>Chordata</taxon>
        <taxon>Craniata</taxon>
        <taxon>Vertebrata</taxon>
        <taxon>Euteleostomi</taxon>
        <taxon>Actinopterygii</taxon>
        <taxon>Neopterygii</taxon>
        <taxon>Teleostei</taxon>
        <taxon>Ostariophysi</taxon>
        <taxon>Cypriniformes</taxon>
        <taxon>Nemacheilidae</taxon>
        <taxon>Triplophysa</taxon>
    </lineage>
</organism>
<dbReference type="EMBL" id="SOYY01000009">
    <property type="protein sequence ID" value="KAA0716515.1"/>
    <property type="molecule type" value="Genomic_DNA"/>
</dbReference>
<comment type="caution">
    <text evidence="2">The sequence shown here is derived from an EMBL/GenBank/DDBJ whole genome shotgun (WGS) entry which is preliminary data.</text>
</comment>
<feature type="compositionally biased region" description="Basic and acidic residues" evidence="1">
    <location>
        <begin position="25"/>
        <end position="37"/>
    </location>
</feature>
<evidence type="ECO:0000313" key="3">
    <source>
        <dbReference type="Proteomes" id="UP000324632"/>
    </source>
</evidence>
<dbReference type="Proteomes" id="UP000324632">
    <property type="component" value="Chromosome 9"/>
</dbReference>
<proteinExistence type="predicted"/>
<feature type="compositionally biased region" description="Basic and acidic residues" evidence="1">
    <location>
        <begin position="56"/>
        <end position="71"/>
    </location>
</feature>
<protein>
    <submittedName>
        <fullName evidence="2">Microtubule-associated serine/threonine-protein kinase 4</fullName>
    </submittedName>
</protein>
<feature type="region of interest" description="Disordered" evidence="1">
    <location>
        <begin position="1"/>
        <end position="37"/>
    </location>
</feature>
<gene>
    <name evidence="2" type="ORF">E1301_Tti009462</name>
</gene>
<dbReference type="AlphaFoldDB" id="A0A5A9P4G4"/>
<evidence type="ECO:0000256" key="1">
    <source>
        <dbReference type="SAM" id="MobiDB-lite"/>
    </source>
</evidence>
<name>A0A5A9P4G4_9TELE</name>
<accession>A0A5A9P4G4</accession>
<reference evidence="2 3" key="1">
    <citation type="journal article" date="2019" name="Mol. Ecol. Resour.">
        <title>Chromosome-level genome assembly of Triplophysa tibetana, a fish adapted to the harsh high-altitude environment of the Tibetan Plateau.</title>
        <authorList>
            <person name="Yang X."/>
            <person name="Liu H."/>
            <person name="Ma Z."/>
            <person name="Zou Y."/>
            <person name="Zou M."/>
            <person name="Mao Y."/>
            <person name="Li X."/>
            <person name="Wang H."/>
            <person name="Chen T."/>
            <person name="Wang W."/>
            <person name="Yang R."/>
        </authorList>
    </citation>
    <scope>NUCLEOTIDE SEQUENCE [LARGE SCALE GENOMIC DNA]</scope>
    <source>
        <strain evidence="2">TTIB1903HZAU</strain>
        <tissue evidence="2">Muscle</tissue>
    </source>
</reference>
<keyword evidence="2" id="KW-0418">Kinase</keyword>
<keyword evidence="2" id="KW-0808">Transferase</keyword>
<sequence>MESEQCKIFGCDEDDTSGSDTVSEGETRSEPSEPELHFESLKRHCLDFVSLEGKDNDLKECNEERQARNAENEGENEADEDEMSDNLLYPPSMFFRKFSNPEVSNSASLVQKFKRQLSEDGRERRRGSLGGALTGKYLLPYVSAQQAWSATGSETTNLVRMRSQTLGKSAPSLTASLILMPLKDSDGLERSSTSQVTQSAFTTGPLLSPLKPVSTLPLFL</sequence>
<feature type="region of interest" description="Disordered" evidence="1">
    <location>
        <begin position="56"/>
        <end position="86"/>
    </location>
</feature>
<evidence type="ECO:0000313" key="2">
    <source>
        <dbReference type="EMBL" id="KAA0716515.1"/>
    </source>
</evidence>
<keyword evidence="3" id="KW-1185">Reference proteome</keyword>
<dbReference type="GO" id="GO:0016301">
    <property type="term" value="F:kinase activity"/>
    <property type="evidence" value="ECO:0007669"/>
    <property type="project" value="UniProtKB-KW"/>
</dbReference>
<feature type="compositionally biased region" description="Acidic residues" evidence="1">
    <location>
        <begin position="72"/>
        <end position="84"/>
    </location>
</feature>